<name>A0ABQ0Q397_9PROT</name>
<keyword evidence="2" id="KW-1185">Reference proteome</keyword>
<proteinExistence type="predicted"/>
<sequence>MSRFASFILETANNPGTGPFALSGAPPGRRGWSDVFTDGEVYYFADDGTKAEWGVGRLSLGRPATISRDRVIATTQNRTDHLNFMGLVYVYSDRPAEVVPPPASQGISVVPDKVFINQTGALFTKDVTASGATLRADFAATLQVHPGYNPAAAWQAVRLVINIWTVDAQGNSPAQPIAAAGANARILQPNGQTVMARTVALDVTPGSRLRLGATLEFLASSSGTTPLSMTMRDAATSWISI</sequence>
<dbReference type="RefSeq" id="WP_264815626.1">
    <property type="nucleotide sequence ID" value="NZ_BAPV01000013.1"/>
</dbReference>
<dbReference type="Proteomes" id="UP001062776">
    <property type="component" value="Unassembled WGS sequence"/>
</dbReference>
<reference evidence="1" key="1">
    <citation type="submission" date="2013-04" db="EMBL/GenBank/DDBJ databases">
        <title>The genome sequencing project of 58 acetic acid bacteria.</title>
        <authorList>
            <person name="Okamoto-Kainuma A."/>
            <person name="Ishikawa M."/>
            <person name="Umino S."/>
            <person name="Koizumi Y."/>
            <person name="Shiwa Y."/>
            <person name="Yoshikawa H."/>
            <person name="Matsutani M."/>
            <person name="Matsushita K."/>
        </authorList>
    </citation>
    <scope>NUCLEOTIDE SEQUENCE</scope>
    <source>
        <strain evidence="1">NRIC 0535</strain>
    </source>
</reference>
<gene>
    <name evidence="1" type="ORF">AA0535_1759</name>
</gene>
<organism evidence="1 2">
    <name type="scientific">Asaia krungthepensis NRIC 0535</name>
    <dbReference type="NCBI Taxonomy" id="1307925"/>
    <lineage>
        <taxon>Bacteria</taxon>
        <taxon>Pseudomonadati</taxon>
        <taxon>Pseudomonadota</taxon>
        <taxon>Alphaproteobacteria</taxon>
        <taxon>Acetobacterales</taxon>
        <taxon>Acetobacteraceae</taxon>
        <taxon>Asaia</taxon>
    </lineage>
</organism>
<comment type="caution">
    <text evidence="1">The sequence shown here is derived from an EMBL/GenBank/DDBJ whole genome shotgun (WGS) entry which is preliminary data.</text>
</comment>
<evidence type="ECO:0008006" key="3">
    <source>
        <dbReference type="Google" id="ProtNLM"/>
    </source>
</evidence>
<evidence type="ECO:0000313" key="2">
    <source>
        <dbReference type="Proteomes" id="UP001062776"/>
    </source>
</evidence>
<evidence type="ECO:0000313" key="1">
    <source>
        <dbReference type="EMBL" id="GBQ89300.1"/>
    </source>
</evidence>
<protein>
    <recommendedName>
        <fullName evidence="3">Minor tail protein</fullName>
    </recommendedName>
</protein>
<dbReference type="EMBL" id="BAPV01000013">
    <property type="protein sequence ID" value="GBQ89300.1"/>
    <property type="molecule type" value="Genomic_DNA"/>
</dbReference>
<accession>A0ABQ0Q397</accession>